<feature type="transmembrane region" description="Helical" evidence="6">
    <location>
        <begin position="333"/>
        <end position="354"/>
    </location>
</feature>
<feature type="domain" description="Major facilitator superfamily (MFS) profile" evidence="7">
    <location>
        <begin position="2"/>
        <end position="391"/>
    </location>
</feature>
<gene>
    <name evidence="8" type="ORF">NOR51B_1152</name>
</gene>
<dbReference type="Pfam" id="PF07690">
    <property type="entry name" value="MFS_1"/>
    <property type="match status" value="1"/>
</dbReference>
<dbReference type="PANTHER" id="PTHR23502:SF132">
    <property type="entry name" value="POLYAMINE TRANSPORTER 2-RELATED"/>
    <property type="match status" value="1"/>
</dbReference>
<name>B8KV90_9GAMM</name>
<feature type="transmembrane region" description="Helical" evidence="6">
    <location>
        <begin position="211"/>
        <end position="235"/>
    </location>
</feature>
<evidence type="ECO:0000256" key="5">
    <source>
        <dbReference type="ARBA" id="ARBA00023136"/>
    </source>
</evidence>
<feature type="transmembrane region" description="Helical" evidence="6">
    <location>
        <begin position="159"/>
        <end position="179"/>
    </location>
</feature>
<dbReference type="PROSITE" id="PS00216">
    <property type="entry name" value="SUGAR_TRANSPORT_1"/>
    <property type="match status" value="1"/>
</dbReference>
<feature type="transmembrane region" description="Helical" evidence="6">
    <location>
        <begin position="71"/>
        <end position="88"/>
    </location>
</feature>
<dbReference type="OrthoDB" id="9812221at2"/>
<evidence type="ECO:0000256" key="6">
    <source>
        <dbReference type="SAM" id="Phobius"/>
    </source>
</evidence>
<dbReference type="InterPro" id="IPR020846">
    <property type="entry name" value="MFS_dom"/>
</dbReference>
<keyword evidence="3 6" id="KW-0812">Transmembrane</keyword>
<evidence type="ECO:0000259" key="7">
    <source>
        <dbReference type="PROSITE" id="PS50850"/>
    </source>
</evidence>
<dbReference type="GO" id="GO:0015385">
    <property type="term" value="F:sodium:proton antiporter activity"/>
    <property type="evidence" value="ECO:0007669"/>
    <property type="project" value="TreeGrafter"/>
</dbReference>
<evidence type="ECO:0000256" key="3">
    <source>
        <dbReference type="ARBA" id="ARBA00022692"/>
    </source>
</evidence>
<dbReference type="Gene3D" id="1.20.1720.10">
    <property type="entry name" value="Multidrug resistance protein D"/>
    <property type="match status" value="1"/>
</dbReference>
<dbReference type="STRING" id="565045.NOR51B_1152"/>
<feature type="transmembrane region" description="Helical" evidence="6">
    <location>
        <begin position="366"/>
        <end position="386"/>
    </location>
</feature>
<evidence type="ECO:0000256" key="1">
    <source>
        <dbReference type="ARBA" id="ARBA00004141"/>
    </source>
</evidence>
<feature type="transmembrane region" description="Helical" evidence="6">
    <location>
        <begin position="41"/>
        <end position="59"/>
    </location>
</feature>
<feature type="transmembrane region" description="Helical" evidence="6">
    <location>
        <begin position="129"/>
        <end position="153"/>
    </location>
</feature>
<dbReference type="GO" id="GO:0005886">
    <property type="term" value="C:plasma membrane"/>
    <property type="evidence" value="ECO:0007669"/>
    <property type="project" value="TreeGrafter"/>
</dbReference>
<organism evidence="8 9">
    <name type="scientific">Luminiphilus syltensis NOR5-1B</name>
    <dbReference type="NCBI Taxonomy" id="565045"/>
    <lineage>
        <taxon>Bacteria</taxon>
        <taxon>Pseudomonadati</taxon>
        <taxon>Pseudomonadota</taxon>
        <taxon>Gammaproteobacteria</taxon>
        <taxon>Cellvibrionales</taxon>
        <taxon>Halieaceae</taxon>
        <taxon>Luminiphilus</taxon>
    </lineage>
</organism>
<feature type="transmembrane region" description="Helical" evidence="6">
    <location>
        <begin position="247"/>
        <end position="267"/>
    </location>
</feature>
<dbReference type="SUPFAM" id="SSF103473">
    <property type="entry name" value="MFS general substrate transporter"/>
    <property type="match status" value="1"/>
</dbReference>
<dbReference type="Proteomes" id="UP000004699">
    <property type="component" value="Unassembled WGS sequence"/>
</dbReference>
<accession>B8KV90</accession>
<protein>
    <submittedName>
        <fullName evidence="8">Transporter, major facilitator family</fullName>
    </submittedName>
</protein>
<feature type="transmembrane region" description="Helical" evidence="6">
    <location>
        <begin position="303"/>
        <end position="321"/>
    </location>
</feature>
<proteinExistence type="predicted"/>
<sequence length="393" mass="42341">MTAVRVLILGVVAGLSSFGVDFYLPATKALALSFDSEVSAAGLNVSLFFLGIAVGQFIGGALSDAFGRKKLLVVALLVFIVASISQIFSSTLGLFIALRSIQGVAGGALAVVVTAIICDENDVRGTAKLLSQTTVISIGMRFIAPMLAGYLVAFVDWHALPAIVSILSIACLIFVLFHIDETLPAAKRRRRSLVHSLQDIWMILCNSRTRIFIAIEMCCSVGLFAFVTGSAHHFIENYLLSSTEFGYVYSGFTVVLLVAVFSNQWLVTKFGIALMMRSSIPVQLFFASALIFTARFFEPVLWLHITLLAGYLASAFIIRLNATAAAVKSIPEVQGTAASIISTISFGVGGLIGVQMTLLSGVTTYALEYLIFASSVFLFLYFLLCLRSRAFNQ</sequence>
<keyword evidence="2" id="KW-0813">Transport</keyword>
<comment type="subcellular location">
    <subcellularLocation>
        <location evidence="1">Membrane</location>
        <topology evidence="1">Multi-pass membrane protein</topology>
    </subcellularLocation>
</comment>
<evidence type="ECO:0000313" key="8">
    <source>
        <dbReference type="EMBL" id="EED35207.1"/>
    </source>
</evidence>
<dbReference type="GO" id="GO:1990961">
    <property type="term" value="P:xenobiotic detoxification by transmembrane export across the plasma membrane"/>
    <property type="evidence" value="ECO:0007669"/>
    <property type="project" value="TreeGrafter"/>
</dbReference>
<dbReference type="RefSeq" id="WP_009019953.1">
    <property type="nucleotide sequence ID" value="NZ_DS999411.1"/>
</dbReference>
<evidence type="ECO:0000256" key="4">
    <source>
        <dbReference type="ARBA" id="ARBA00022989"/>
    </source>
</evidence>
<keyword evidence="4 6" id="KW-1133">Transmembrane helix</keyword>
<dbReference type="AlphaFoldDB" id="B8KV90"/>
<evidence type="ECO:0000313" key="9">
    <source>
        <dbReference type="Proteomes" id="UP000004699"/>
    </source>
</evidence>
<dbReference type="EMBL" id="DS999411">
    <property type="protein sequence ID" value="EED35207.1"/>
    <property type="molecule type" value="Genomic_DNA"/>
</dbReference>
<dbReference type="eggNOG" id="COG2814">
    <property type="taxonomic scope" value="Bacteria"/>
</dbReference>
<dbReference type="InterPro" id="IPR005829">
    <property type="entry name" value="Sugar_transporter_CS"/>
</dbReference>
<dbReference type="InterPro" id="IPR036259">
    <property type="entry name" value="MFS_trans_sf"/>
</dbReference>
<dbReference type="HOGENOM" id="CLU_001265_47_0_6"/>
<feature type="transmembrane region" description="Helical" evidence="6">
    <location>
        <begin position="94"/>
        <end position="117"/>
    </location>
</feature>
<evidence type="ECO:0000256" key="2">
    <source>
        <dbReference type="ARBA" id="ARBA00022448"/>
    </source>
</evidence>
<feature type="transmembrane region" description="Helical" evidence="6">
    <location>
        <begin position="279"/>
        <end position="297"/>
    </location>
</feature>
<dbReference type="PANTHER" id="PTHR23502">
    <property type="entry name" value="MAJOR FACILITATOR SUPERFAMILY"/>
    <property type="match status" value="1"/>
</dbReference>
<dbReference type="PROSITE" id="PS50850">
    <property type="entry name" value="MFS"/>
    <property type="match status" value="1"/>
</dbReference>
<keyword evidence="5 6" id="KW-0472">Membrane</keyword>
<reference evidence="9" key="1">
    <citation type="journal article" date="2013" name="BMC Microbiol.">
        <title>Taxonomy and evolution of bacteriochlorophyll a-containing members of the OM60/NOR5 clade of marine gammaproteobacteria: description of Luminiphilus syltensis gen. nov., sp. nov., reclassification of Haliea rubra as Pseudohaliea rubra gen. nov., comb. nov., and emendation of Chromatocurvus halotolerans.</title>
        <authorList>
            <person name="Spring S."/>
            <person name="Riedel T."/>
            <person name="Sproer C."/>
            <person name="Yan S."/>
            <person name="Harder J."/>
            <person name="Fuchs B.M."/>
        </authorList>
    </citation>
    <scope>NUCLEOTIDE SEQUENCE [LARGE SCALE GENOMIC DNA]</scope>
    <source>
        <strain evidence="9">NOR51-B</strain>
    </source>
</reference>
<dbReference type="InterPro" id="IPR011701">
    <property type="entry name" value="MFS"/>
</dbReference>
<keyword evidence="9" id="KW-1185">Reference proteome</keyword>